<protein>
    <recommendedName>
        <fullName evidence="3">Type VII secretion integral membrane protein EccD</fullName>
    </recommendedName>
</protein>
<evidence type="ECO:0000313" key="2">
    <source>
        <dbReference type="EMBL" id="MDG6782931.1"/>
    </source>
</evidence>
<name>A0AAW6RGU6_GORRU</name>
<accession>A0AAW6RGU6</accession>
<proteinExistence type="predicted"/>
<feature type="non-terminal residue" evidence="2">
    <location>
        <position position="1"/>
    </location>
</feature>
<feature type="transmembrane region" description="Helical" evidence="1">
    <location>
        <begin position="66"/>
        <end position="83"/>
    </location>
</feature>
<dbReference type="AlphaFoldDB" id="A0AAW6RGU6"/>
<gene>
    <name evidence="2" type="ORF">QBL07_19110</name>
</gene>
<evidence type="ECO:0000256" key="1">
    <source>
        <dbReference type="SAM" id="Phobius"/>
    </source>
</evidence>
<sequence length="126" mass="12580">TVTALVVWLLRYLTDRTPAAVWEHLASTPPVTPSPATAAITAAALAVAGIAAMVVMTVYTPGGAGMFRLLLALVGACLVIAMASSHDAATWLASTVIVAAAGAAIAALAPTIGPRTSTATTGKELR</sequence>
<geneLocation type="plasmid" evidence="2">
    <name>p1517_part_1</name>
</geneLocation>
<keyword evidence="2" id="KW-0614">Plasmid</keyword>
<feature type="transmembrane region" description="Helical" evidence="1">
    <location>
        <begin position="89"/>
        <end position="109"/>
    </location>
</feature>
<comment type="caution">
    <text evidence="2">The sequence shown here is derived from an EMBL/GenBank/DDBJ whole genome shotgun (WGS) entry which is preliminary data.</text>
</comment>
<organism evidence="2">
    <name type="scientific">Gordonia rubripertincta</name>
    <name type="common">Rhodococcus corallinus</name>
    <dbReference type="NCBI Taxonomy" id="36822"/>
    <lineage>
        <taxon>Bacteria</taxon>
        <taxon>Bacillati</taxon>
        <taxon>Actinomycetota</taxon>
        <taxon>Actinomycetes</taxon>
        <taxon>Mycobacteriales</taxon>
        <taxon>Gordoniaceae</taxon>
        <taxon>Gordonia</taxon>
    </lineage>
</organism>
<feature type="transmembrane region" description="Helical" evidence="1">
    <location>
        <begin position="36"/>
        <end position="59"/>
    </location>
</feature>
<keyword evidence="1" id="KW-0812">Transmembrane</keyword>
<keyword evidence="1" id="KW-1133">Transmembrane helix</keyword>
<keyword evidence="1" id="KW-0472">Membrane</keyword>
<evidence type="ECO:0008006" key="3">
    <source>
        <dbReference type="Google" id="ProtNLM"/>
    </source>
</evidence>
<reference evidence="2" key="1">
    <citation type="submission" date="2023-04" db="EMBL/GenBank/DDBJ databases">
        <title>Characterization and analysis of the complete genome of Gordonia rubripertincta 112, the degrader of aromatic and aliphatic compounds.</title>
        <authorList>
            <person name="Frantsuzova E."/>
            <person name="Bogun A."/>
            <person name="Delegan Y."/>
        </authorList>
    </citation>
    <scope>NUCLEOTIDE SEQUENCE</scope>
    <source>
        <strain evidence="2">112</strain>
        <plasmid evidence="2">p1517_part_1</plasmid>
    </source>
</reference>
<dbReference type="EMBL" id="JARUXG010000015">
    <property type="protein sequence ID" value="MDG6782931.1"/>
    <property type="molecule type" value="Genomic_DNA"/>
</dbReference>